<comment type="similarity">
    <text evidence="1 4">Belongs to the PstS family.</text>
</comment>
<dbReference type="PIRSF" id="PIRSF002756">
    <property type="entry name" value="PstS"/>
    <property type="match status" value="1"/>
</dbReference>
<dbReference type="InterPro" id="IPR050962">
    <property type="entry name" value="Phosphate-bind_PstS"/>
</dbReference>
<keyword evidence="8" id="KW-1185">Reference proteome</keyword>
<feature type="chain" id="PRO_5038402756" description="Phosphate-binding protein" evidence="5">
    <location>
        <begin position="24"/>
        <end position="364"/>
    </location>
</feature>
<protein>
    <recommendedName>
        <fullName evidence="4">Phosphate-binding protein</fullName>
    </recommendedName>
</protein>
<evidence type="ECO:0000313" key="7">
    <source>
        <dbReference type="EMBL" id="NYG59716.1"/>
    </source>
</evidence>
<keyword evidence="3 4" id="KW-0592">Phosphate transport</keyword>
<keyword evidence="2 4" id="KW-0813">Transport</keyword>
<reference evidence="7 8" key="1">
    <citation type="submission" date="2020-07" db="EMBL/GenBank/DDBJ databases">
        <title>Sequencing the genomes of 1000 actinobacteria strains.</title>
        <authorList>
            <person name="Klenk H.-P."/>
        </authorList>
    </citation>
    <scope>NUCLEOTIDE SEQUENCE [LARGE SCALE GENOMIC DNA]</scope>
    <source>
        <strain evidence="7 8">DSM 23819</strain>
    </source>
</reference>
<dbReference type="NCBIfam" id="TIGR00975">
    <property type="entry name" value="3a0107s03"/>
    <property type="match status" value="1"/>
</dbReference>
<sequence length="364" mass="37659">MKRTSFRSIAAPAIATAAVLSLAACGASNENASGDAGANITGDINGGGASSQEKAQEAWAVGFQGKNAEAVVNYQSIGSGDGRKRFIEGGTLFAGTDSYLKDDEGELSAAKERCGGTDPIEVPAYISPIAVIYNVDIEGLKLSGDTIAQIFDGKIKTWNDPAIAADNEGVELPSTKITPVHRSDDSGTTKNFTDYLGKATKSWSHEAEDAWPAKGGLGAEGTSGVVSAVKNAKGAIGYADASQTGDLKQVAVKVGESYVDPSAKAAAKVIAVSPRVEGRPDVDMAVDVDRTTTEEGTYPIILASYLVACQQYDSAEDAEKTKAYLSYVLSEEGQDTAAKEAGSAQLDAETRDAALAIVDKIAAK</sequence>
<dbReference type="PROSITE" id="PS51257">
    <property type="entry name" value="PROKAR_LIPOPROTEIN"/>
    <property type="match status" value="1"/>
</dbReference>
<evidence type="ECO:0000256" key="1">
    <source>
        <dbReference type="ARBA" id="ARBA00008725"/>
    </source>
</evidence>
<dbReference type="SUPFAM" id="SSF53850">
    <property type="entry name" value="Periplasmic binding protein-like II"/>
    <property type="match status" value="1"/>
</dbReference>
<dbReference type="PANTHER" id="PTHR42996:SF1">
    <property type="entry name" value="PHOSPHATE-BINDING PROTEIN PSTS"/>
    <property type="match status" value="1"/>
</dbReference>
<keyword evidence="5" id="KW-0732">Signal</keyword>
<gene>
    <name evidence="7" type="ORF">BJ980_002639</name>
</gene>
<organism evidence="7 8">
    <name type="scientific">Nocardioides daedukensis</name>
    <dbReference type="NCBI Taxonomy" id="634462"/>
    <lineage>
        <taxon>Bacteria</taxon>
        <taxon>Bacillati</taxon>
        <taxon>Actinomycetota</taxon>
        <taxon>Actinomycetes</taxon>
        <taxon>Propionibacteriales</taxon>
        <taxon>Nocardioidaceae</taxon>
        <taxon>Nocardioides</taxon>
    </lineage>
</organism>
<dbReference type="GO" id="GO:0035435">
    <property type="term" value="P:phosphate ion transmembrane transport"/>
    <property type="evidence" value="ECO:0007669"/>
    <property type="project" value="InterPro"/>
</dbReference>
<dbReference type="CDD" id="cd13565">
    <property type="entry name" value="PBP2_PstS"/>
    <property type="match status" value="1"/>
</dbReference>
<dbReference type="Proteomes" id="UP000540656">
    <property type="component" value="Unassembled WGS sequence"/>
</dbReference>
<proteinExistence type="inferred from homology"/>
<evidence type="ECO:0000256" key="4">
    <source>
        <dbReference type="PIRNR" id="PIRNR002756"/>
    </source>
</evidence>
<dbReference type="InterPro" id="IPR005673">
    <property type="entry name" value="ABC_phos-bd_PstS"/>
</dbReference>
<dbReference type="EMBL" id="JACCAA010000001">
    <property type="protein sequence ID" value="NYG59716.1"/>
    <property type="molecule type" value="Genomic_DNA"/>
</dbReference>
<feature type="signal peptide" evidence="5">
    <location>
        <begin position="1"/>
        <end position="23"/>
    </location>
</feature>
<dbReference type="Gene3D" id="3.40.190.10">
    <property type="entry name" value="Periplasmic binding protein-like II"/>
    <property type="match status" value="2"/>
</dbReference>
<dbReference type="PANTHER" id="PTHR42996">
    <property type="entry name" value="PHOSPHATE-BINDING PROTEIN PSTS"/>
    <property type="match status" value="1"/>
</dbReference>
<evidence type="ECO:0000259" key="6">
    <source>
        <dbReference type="Pfam" id="PF12849"/>
    </source>
</evidence>
<dbReference type="GO" id="GO:0042301">
    <property type="term" value="F:phosphate ion binding"/>
    <property type="evidence" value="ECO:0007669"/>
    <property type="project" value="InterPro"/>
</dbReference>
<evidence type="ECO:0000313" key="8">
    <source>
        <dbReference type="Proteomes" id="UP000540656"/>
    </source>
</evidence>
<evidence type="ECO:0000256" key="3">
    <source>
        <dbReference type="ARBA" id="ARBA00022592"/>
    </source>
</evidence>
<feature type="domain" description="PBP" evidence="6">
    <location>
        <begin position="35"/>
        <end position="332"/>
    </location>
</feature>
<dbReference type="InterPro" id="IPR024370">
    <property type="entry name" value="PBP_domain"/>
</dbReference>
<evidence type="ECO:0000256" key="5">
    <source>
        <dbReference type="SAM" id="SignalP"/>
    </source>
</evidence>
<comment type="caution">
    <text evidence="7">The sequence shown here is derived from an EMBL/GenBank/DDBJ whole genome shotgun (WGS) entry which is preliminary data.</text>
</comment>
<dbReference type="GO" id="GO:0043190">
    <property type="term" value="C:ATP-binding cassette (ABC) transporter complex"/>
    <property type="evidence" value="ECO:0007669"/>
    <property type="project" value="InterPro"/>
</dbReference>
<dbReference type="Pfam" id="PF12849">
    <property type="entry name" value="PBP_like_2"/>
    <property type="match status" value="1"/>
</dbReference>
<dbReference type="AlphaFoldDB" id="A0A7Y9S1W7"/>
<name>A0A7Y9S1W7_9ACTN</name>
<evidence type="ECO:0000256" key="2">
    <source>
        <dbReference type="ARBA" id="ARBA00022448"/>
    </source>
</evidence>
<dbReference type="RefSeq" id="WP_179502733.1">
    <property type="nucleotide sequence ID" value="NZ_JACCAA010000001.1"/>
</dbReference>
<accession>A0A7Y9S1W7</accession>